<evidence type="ECO:0000256" key="2">
    <source>
        <dbReference type="SAM" id="Phobius"/>
    </source>
</evidence>
<proteinExistence type="predicted"/>
<keyword evidence="2" id="KW-1133">Transmembrane helix</keyword>
<protein>
    <submittedName>
        <fullName evidence="3">Uncharacterized protein</fullName>
    </submittedName>
</protein>
<feature type="transmembrane region" description="Helical" evidence="2">
    <location>
        <begin position="111"/>
        <end position="136"/>
    </location>
</feature>
<sequence>MARPLLYYLPLVPSICMVCMIIGVGVWVHYTAEVLHQVEYALEVLGPTVTADNLGRGVEAIKGTSSSYLLLACALFGLGLYRRLLSAQHDTSGPNPKQLLIYRAVNAGVHFLWWLVMVWVVLLWAGLAVLAILTWVGKRAVRQVLANQAAMAPLYSRWAGDVAGWALPPDALAAAGGDVIVAITRRSGWPAVLTCPSTCANLQLFQFLAVDSSQACVCDQGVLSTVLAATQAAQEAVPGMFVGIWFMYVFGDLLKTSLACDFTGASRDAEGGSGSLPGPAGGGGAGAGGLGLRKVPSTGRGYTKL</sequence>
<evidence type="ECO:0000256" key="1">
    <source>
        <dbReference type="SAM" id="MobiDB-lite"/>
    </source>
</evidence>
<evidence type="ECO:0000313" key="4">
    <source>
        <dbReference type="Proteomes" id="UP000075714"/>
    </source>
</evidence>
<feature type="region of interest" description="Disordered" evidence="1">
    <location>
        <begin position="271"/>
        <end position="305"/>
    </location>
</feature>
<dbReference type="Proteomes" id="UP000075714">
    <property type="component" value="Unassembled WGS sequence"/>
</dbReference>
<keyword evidence="2" id="KW-0472">Membrane</keyword>
<dbReference type="AlphaFoldDB" id="A0A150GTG3"/>
<gene>
    <name evidence="3" type="ORF">GPECTOR_7g1047</name>
</gene>
<organism evidence="3 4">
    <name type="scientific">Gonium pectorale</name>
    <name type="common">Green alga</name>
    <dbReference type="NCBI Taxonomy" id="33097"/>
    <lineage>
        <taxon>Eukaryota</taxon>
        <taxon>Viridiplantae</taxon>
        <taxon>Chlorophyta</taxon>
        <taxon>core chlorophytes</taxon>
        <taxon>Chlorophyceae</taxon>
        <taxon>CS clade</taxon>
        <taxon>Chlamydomonadales</taxon>
        <taxon>Volvocaceae</taxon>
        <taxon>Gonium</taxon>
    </lineage>
</organism>
<comment type="caution">
    <text evidence="3">The sequence shown here is derived from an EMBL/GenBank/DDBJ whole genome shotgun (WGS) entry which is preliminary data.</text>
</comment>
<evidence type="ECO:0000313" key="3">
    <source>
        <dbReference type="EMBL" id="KXZ53155.1"/>
    </source>
</evidence>
<keyword evidence="2" id="KW-0812">Transmembrane</keyword>
<feature type="transmembrane region" description="Helical" evidence="2">
    <location>
        <begin position="6"/>
        <end position="28"/>
    </location>
</feature>
<reference evidence="4" key="1">
    <citation type="journal article" date="2016" name="Nat. Commun.">
        <title>The Gonium pectorale genome demonstrates co-option of cell cycle regulation during the evolution of multicellularity.</title>
        <authorList>
            <person name="Hanschen E.R."/>
            <person name="Marriage T.N."/>
            <person name="Ferris P.J."/>
            <person name="Hamaji T."/>
            <person name="Toyoda A."/>
            <person name="Fujiyama A."/>
            <person name="Neme R."/>
            <person name="Noguchi H."/>
            <person name="Minakuchi Y."/>
            <person name="Suzuki M."/>
            <person name="Kawai-Toyooka H."/>
            <person name="Smith D.R."/>
            <person name="Sparks H."/>
            <person name="Anderson J."/>
            <person name="Bakaric R."/>
            <person name="Luria V."/>
            <person name="Karger A."/>
            <person name="Kirschner M.W."/>
            <person name="Durand P.M."/>
            <person name="Michod R.E."/>
            <person name="Nozaki H."/>
            <person name="Olson B.J."/>
        </authorList>
    </citation>
    <scope>NUCLEOTIDE SEQUENCE [LARGE SCALE GENOMIC DNA]</scope>
    <source>
        <strain evidence="4">NIES-2863</strain>
    </source>
</reference>
<dbReference type="OrthoDB" id="528997at2759"/>
<feature type="compositionally biased region" description="Gly residues" evidence="1">
    <location>
        <begin position="271"/>
        <end position="291"/>
    </location>
</feature>
<dbReference type="EMBL" id="LSYV01000008">
    <property type="protein sequence ID" value="KXZ53155.1"/>
    <property type="molecule type" value="Genomic_DNA"/>
</dbReference>
<keyword evidence="4" id="KW-1185">Reference proteome</keyword>
<name>A0A150GTG3_GONPE</name>
<accession>A0A150GTG3</accession>